<proteinExistence type="inferred from homology"/>
<dbReference type="InterPro" id="IPR040618">
    <property type="entry name" value="Pre-Nudix"/>
</dbReference>
<dbReference type="Proteomes" id="UP000594261">
    <property type="component" value="Chromosome 2"/>
</dbReference>
<evidence type="ECO:0000256" key="3">
    <source>
        <dbReference type="SAM" id="Phobius"/>
    </source>
</evidence>
<dbReference type="InterPro" id="IPR020084">
    <property type="entry name" value="NUDIX_hydrolase_CS"/>
</dbReference>
<dbReference type="Pfam" id="PF18290">
    <property type="entry name" value="Nudix_hydro"/>
    <property type="match status" value="1"/>
</dbReference>
<dbReference type="CDD" id="cd04670">
    <property type="entry name" value="NUDIX_ASFGF2_Nudt6"/>
    <property type="match status" value="1"/>
</dbReference>
<evidence type="ECO:0000313" key="5">
    <source>
        <dbReference type="EnsemblPlants" id="QL02p040505:mrna"/>
    </source>
</evidence>
<evidence type="ECO:0000256" key="2">
    <source>
        <dbReference type="ARBA" id="ARBA00022801"/>
    </source>
</evidence>
<dbReference type="InParanoid" id="A0A7N2KVT9"/>
<feature type="domain" description="Nudix hydrolase" evidence="4">
    <location>
        <begin position="213"/>
        <end position="342"/>
    </location>
</feature>
<comment type="similarity">
    <text evidence="1">Belongs to the Nudix hydrolase family.</text>
</comment>
<keyword evidence="6" id="KW-1185">Reference proteome</keyword>
<keyword evidence="3" id="KW-1133">Transmembrane helix</keyword>
<keyword evidence="3" id="KW-0812">Transmembrane</keyword>
<dbReference type="PANTHER" id="PTHR13994:SF53">
    <property type="entry name" value="NUDIX HYDROLASE 8-LIKE"/>
    <property type="match status" value="1"/>
</dbReference>
<name>A0A7N2KVT9_QUELO</name>
<dbReference type="Gene3D" id="3.90.79.10">
    <property type="entry name" value="Nucleoside Triphosphate Pyrophosphohydrolase"/>
    <property type="match status" value="1"/>
</dbReference>
<dbReference type="Gene3D" id="3.40.630.30">
    <property type="match status" value="1"/>
</dbReference>
<accession>A0A7N2KVT9</accession>
<evidence type="ECO:0000259" key="4">
    <source>
        <dbReference type="PROSITE" id="PS51462"/>
    </source>
</evidence>
<protein>
    <recommendedName>
        <fullName evidence="4">Nudix hydrolase domain-containing protein</fullName>
    </recommendedName>
</protein>
<dbReference type="Pfam" id="PF00293">
    <property type="entry name" value="NUDIX"/>
    <property type="match status" value="1"/>
</dbReference>
<dbReference type="PRINTS" id="PR01356">
    <property type="entry name" value="GFGPROTEIN"/>
</dbReference>
<dbReference type="OMA" id="NYHHAEP"/>
<keyword evidence="3" id="KW-0472">Membrane</keyword>
<dbReference type="FunFam" id="3.90.79.10:FF:000015">
    <property type="entry name" value="Nudix hydrolase 8"/>
    <property type="match status" value="1"/>
</dbReference>
<dbReference type="EnsemblPlants" id="QL02p040505:mrna">
    <property type="protein sequence ID" value="QL02p040505:mrna"/>
    <property type="gene ID" value="QL02p040505"/>
</dbReference>
<dbReference type="Gramene" id="QL02p040505:mrna">
    <property type="protein sequence ID" value="QL02p040505:mrna"/>
    <property type="gene ID" value="QL02p040505"/>
</dbReference>
<dbReference type="InterPro" id="IPR000086">
    <property type="entry name" value="NUDIX_hydrolase_dom"/>
</dbReference>
<dbReference type="GO" id="GO:0035529">
    <property type="term" value="F:NADH pyrophosphatase activity"/>
    <property type="evidence" value="ECO:0007669"/>
    <property type="project" value="TreeGrafter"/>
</dbReference>
<dbReference type="PROSITE" id="PS51462">
    <property type="entry name" value="NUDIX"/>
    <property type="match status" value="1"/>
</dbReference>
<feature type="transmembrane region" description="Helical" evidence="3">
    <location>
        <begin position="134"/>
        <end position="156"/>
    </location>
</feature>
<dbReference type="PROSITE" id="PS00893">
    <property type="entry name" value="NUDIX_BOX"/>
    <property type="match status" value="1"/>
</dbReference>
<organism evidence="5 6">
    <name type="scientific">Quercus lobata</name>
    <name type="common">Valley oak</name>
    <dbReference type="NCBI Taxonomy" id="97700"/>
    <lineage>
        <taxon>Eukaryota</taxon>
        <taxon>Viridiplantae</taxon>
        <taxon>Streptophyta</taxon>
        <taxon>Embryophyta</taxon>
        <taxon>Tracheophyta</taxon>
        <taxon>Spermatophyta</taxon>
        <taxon>Magnoliopsida</taxon>
        <taxon>eudicotyledons</taxon>
        <taxon>Gunneridae</taxon>
        <taxon>Pentapetalae</taxon>
        <taxon>rosids</taxon>
        <taxon>fabids</taxon>
        <taxon>Fagales</taxon>
        <taxon>Fagaceae</taxon>
        <taxon>Quercus</taxon>
    </lineage>
</organism>
<sequence length="379" mass="42479">MVMMAAVMDACQWSGFCIQRLIEQPRSSGAKDCSFQCLSKGFLQKSILSTTSSTQLKSSTVPLHGSSYVHKKKGMHVLSPNISSPSMRVELLDAWDDDYDGVIINPESLPLSANAFELALRASLSNWKLKFQHGLVLVLFSHILSHGFGIVPLAMLPMKQGKKGLWLKILLDQADLVPIAIQEGFNYHQAESGYVMLTYWIPNEPSMLPASPSHQIGVGGFVLNDKREVLVVKEKCPCSCSGLWKLPTGYINKSEDVFTGAIREVKEETGVDTIFLELVAFRHAHLVAFENSDLLFVCMLKPLSFEITIDEKEIQAAKWMPIDELIGQPFYQEDHMSKKVIDICMSAYEDRYSGFIANQLTSKIDGKLSYLYYNYSNKN</sequence>
<dbReference type="SUPFAM" id="SSF55811">
    <property type="entry name" value="Nudix"/>
    <property type="match status" value="1"/>
</dbReference>
<dbReference type="GO" id="GO:0051287">
    <property type="term" value="F:NAD binding"/>
    <property type="evidence" value="ECO:0007669"/>
    <property type="project" value="TreeGrafter"/>
</dbReference>
<dbReference type="InterPro" id="IPR003293">
    <property type="entry name" value="Nudix_hydrolase6-like"/>
</dbReference>
<reference evidence="6" key="1">
    <citation type="journal article" date="2016" name="G3 (Bethesda)">
        <title>First Draft Assembly and Annotation of the Genome of a California Endemic Oak Quercus lobata Nee (Fagaceae).</title>
        <authorList>
            <person name="Sork V.L."/>
            <person name="Fitz-Gibbon S.T."/>
            <person name="Puiu D."/>
            <person name="Crepeau M."/>
            <person name="Gugger P.F."/>
            <person name="Sherman R."/>
            <person name="Stevens K."/>
            <person name="Langley C.H."/>
            <person name="Pellegrini M."/>
            <person name="Salzberg S.L."/>
        </authorList>
    </citation>
    <scope>NUCLEOTIDE SEQUENCE [LARGE SCALE GENOMIC DNA]</scope>
    <source>
        <strain evidence="6">cv. SW786</strain>
    </source>
</reference>
<dbReference type="GO" id="GO:0047631">
    <property type="term" value="F:ADP-ribose diphosphatase activity"/>
    <property type="evidence" value="ECO:0007669"/>
    <property type="project" value="TreeGrafter"/>
</dbReference>
<dbReference type="PANTHER" id="PTHR13994">
    <property type="entry name" value="NUDIX HYDROLASE RELATED"/>
    <property type="match status" value="1"/>
</dbReference>
<dbReference type="AlphaFoldDB" id="A0A7N2KVT9"/>
<keyword evidence="2" id="KW-0378">Hydrolase</keyword>
<reference evidence="5" key="2">
    <citation type="submission" date="2021-01" db="UniProtKB">
        <authorList>
            <consortium name="EnsemblPlants"/>
        </authorList>
    </citation>
    <scope>IDENTIFICATION</scope>
</reference>
<dbReference type="InterPro" id="IPR015797">
    <property type="entry name" value="NUDIX_hydrolase-like_dom_sf"/>
</dbReference>
<evidence type="ECO:0000313" key="6">
    <source>
        <dbReference type="Proteomes" id="UP000594261"/>
    </source>
</evidence>
<evidence type="ECO:0000256" key="1">
    <source>
        <dbReference type="ARBA" id="ARBA00005582"/>
    </source>
</evidence>